<dbReference type="PANTHER" id="PTHR43031">
    <property type="entry name" value="FAD-DEPENDENT OXIDOREDUCTASE"/>
    <property type="match status" value="1"/>
</dbReference>
<dbReference type="SMART" id="SM00450">
    <property type="entry name" value="RHOD"/>
    <property type="match status" value="1"/>
</dbReference>
<reference evidence="3 4" key="1">
    <citation type="submission" date="2019-02" db="EMBL/GenBank/DDBJ databases">
        <title>Apibacter muscae sp. nov.: a novel member of the house fly microbiota.</title>
        <authorList>
            <person name="Park R."/>
        </authorList>
    </citation>
    <scope>NUCLEOTIDE SEQUENCE [LARGE SCALE GENOMIC DNA]</scope>
    <source>
        <strain evidence="3 4">AL1</strain>
    </source>
</reference>
<sequence length="277" mass="31188">MKNLLLLLFVICLLSCKTKEPVVNNTAYTTTVGELVTDLPRSRSIYSNTFTSDSDTIINHENIKEINHSSLSNLSKKKTTISNESISLPTNNIDSFEIKNTKSKNSPKKNNKKDKDIIKNNKRENENVINEISSNNHESIGIETIAGIEAVDISTSNDSSDIQKNNEKNKNSTIQILDISKFSWEAGIRLTQIVDIRSLQEYKSGHIFDAINIDINSPSFVHLIQNLDKTSPVALYGRSEMDEMKAAKILEKKGFSIIYVLEGGIHEWIKAKKELFK</sequence>
<feature type="compositionally biased region" description="Basic residues" evidence="1">
    <location>
        <begin position="101"/>
        <end position="112"/>
    </location>
</feature>
<dbReference type="RefSeq" id="WP_146291768.1">
    <property type="nucleotide sequence ID" value="NZ_SELH01000014.1"/>
</dbReference>
<dbReference type="InterPro" id="IPR050229">
    <property type="entry name" value="GlpE_sulfurtransferase"/>
</dbReference>
<evidence type="ECO:0000313" key="3">
    <source>
        <dbReference type="EMBL" id="TWP29398.1"/>
    </source>
</evidence>
<dbReference type="Gene3D" id="3.40.250.10">
    <property type="entry name" value="Rhodanese-like domain"/>
    <property type="match status" value="1"/>
</dbReference>
<dbReference type="OrthoDB" id="9808735at2"/>
<protein>
    <submittedName>
        <fullName evidence="3">Rhodanese-like domain-containing protein</fullName>
    </submittedName>
</protein>
<comment type="caution">
    <text evidence="3">The sequence shown here is derived from an EMBL/GenBank/DDBJ whole genome shotgun (WGS) entry which is preliminary data.</text>
</comment>
<feature type="domain" description="Rhodanese" evidence="2">
    <location>
        <begin position="187"/>
        <end position="277"/>
    </location>
</feature>
<feature type="compositionally biased region" description="Basic and acidic residues" evidence="1">
    <location>
        <begin position="113"/>
        <end position="122"/>
    </location>
</feature>
<evidence type="ECO:0000313" key="4">
    <source>
        <dbReference type="Proteomes" id="UP000319499"/>
    </source>
</evidence>
<name>A0A563DGN0_9FLAO</name>
<keyword evidence="4" id="KW-1185">Reference proteome</keyword>
<dbReference type="CDD" id="cd00158">
    <property type="entry name" value="RHOD"/>
    <property type="match status" value="1"/>
</dbReference>
<dbReference type="SUPFAM" id="SSF52821">
    <property type="entry name" value="Rhodanese/Cell cycle control phosphatase"/>
    <property type="match status" value="1"/>
</dbReference>
<proteinExistence type="predicted"/>
<dbReference type="InterPro" id="IPR001763">
    <property type="entry name" value="Rhodanese-like_dom"/>
</dbReference>
<dbReference type="PANTHER" id="PTHR43031:SF7">
    <property type="entry name" value="NITRIC OXIDE REDUCTASE FLRD-NAD(+) REDUCTASE"/>
    <property type="match status" value="1"/>
</dbReference>
<feature type="region of interest" description="Disordered" evidence="1">
    <location>
        <begin position="97"/>
        <end position="122"/>
    </location>
</feature>
<evidence type="ECO:0000256" key="1">
    <source>
        <dbReference type="SAM" id="MobiDB-lite"/>
    </source>
</evidence>
<gene>
    <name evidence="3" type="ORF">ETU09_02845</name>
</gene>
<dbReference type="AlphaFoldDB" id="A0A563DGN0"/>
<accession>A0A563DGN0</accession>
<dbReference type="EMBL" id="SELH01000014">
    <property type="protein sequence ID" value="TWP29398.1"/>
    <property type="molecule type" value="Genomic_DNA"/>
</dbReference>
<organism evidence="3 4">
    <name type="scientific">Apibacter muscae</name>
    <dbReference type="NCBI Taxonomy" id="2509004"/>
    <lineage>
        <taxon>Bacteria</taxon>
        <taxon>Pseudomonadati</taxon>
        <taxon>Bacteroidota</taxon>
        <taxon>Flavobacteriia</taxon>
        <taxon>Flavobacteriales</taxon>
        <taxon>Weeksellaceae</taxon>
        <taxon>Apibacter</taxon>
    </lineage>
</organism>
<dbReference type="Proteomes" id="UP000319499">
    <property type="component" value="Unassembled WGS sequence"/>
</dbReference>
<evidence type="ECO:0000259" key="2">
    <source>
        <dbReference type="PROSITE" id="PS50206"/>
    </source>
</evidence>
<dbReference type="InterPro" id="IPR036873">
    <property type="entry name" value="Rhodanese-like_dom_sf"/>
</dbReference>
<dbReference type="PROSITE" id="PS50206">
    <property type="entry name" value="RHODANESE_3"/>
    <property type="match status" value="1"/>
</dbReference>
<dbReference type="Pfam" id="PF00581">
    <property type="entry name" value="Rhodanese"/>
    <property type="match status" value="1"/>
</dbReference>